<evidence type="ECO:0000256" key="4">
    <source>
        <dbReference type="ARBA" id="ARBA00025742"/>
    </source>
</evidence>
<dbReference type="EMBL" id="JNVD01000032">
    <property type="protein sequence ID" value="KOC19159.1"/>
    <property type="molecule type" value="Genomic_DNA"/>
</dbReference>
<dbReference type="Gene3D" id="3.60.21.10">
    <property type="match status" value="1"/>
</dbReference>
<comment type="similarity">
    <text evidence="4">Belongs to the cyclic nucleotide phosphodiesterase class-III family.</text>
</comment>
<evidence type="ECO:0000256" key="1">
    <source>
        <dbReference type="ARBA" id="ARBA00022723"/>
    </source>
</evidence>
<dbReference type="SUPFAM" id="SSF56300">
    <property type="entry name" value="Metallo-dependent phosphatases"/>
    <property type="match status" value="1"/>
</dbReference>
<dbReference type="Proteomes" id="UP000037442">
    <property type="component" value="Unassembled WGS sequence"/>
</dbReference>
<dbReference type="InterPro" id="IPR050884">
    <property type="entry name" value="CNP_phosphodiesterase-III"/>
</dbReference>
<reference evidence="7" key="1">
    <citation type="submission" date="2014-06" db="EMBL/GenBank/DDBJ databases">
        <title>Draft genome sequence of C. testosteroni WDL7.</title>
        <authorList>
            <person name="Wu Y."/>
            <person name="Seshan H."/>
            <person name="Arumugam K."/>
        </authorList>
    </citation>
    <scope>NUCLEOTIDE SEQUENCE [LARGE SCALE GENOMIC DNA]</scope>
    <source>
        <strain evidence="7">WDL7</strain>
    </source>
</reference>
<dbReference type="PATRIC" id="fig|285.49.peg.3983"/>
<dbReference type="GO" id="GO:0004112">
    <property type="term" value="F:cyclic-nucleotide phosphodiesterase activity"/>
    <property type="evidence" value="ECO:0007669"/>
    <property type="project" value="InterPro"/>
</dbReference>
<name>A0A0L7MB96_COMTE</name>
<feature type="domain" description="Calcineurin-like phosphoesterase" evidence="5">
    <location>
        <begin position="1"/>
        <end position="197"/>
    </location>
</feature>
<evidence type="ECO:0000259" key="5">
    <source>
        <dbReference type="Pfam" id="PF00149"/>
    </source>
</evidence>
<evidence type="ECO:0000256" key="3">
    <source>
        <dbReference type="ARBA" id="ARBA00023004"/>
    </source>
</evidence>
<dbReference type="PANTHER" id="PTHR42988:SF2">
    <property type="entry name" value="CYCLIC NUCLEOTIDE PHOSPHODIESTERASE CBUA0032-RELATED"/>
    <property type="match status" value="1"/>
</dbReference>
<evidence type="ECO:0000313" key="7">
    <source>
        <dbReference type="Proteomes" id="UP000037442"/>
    </source>
</evidence>
<dbReference type="GO" id="GO:0046872">
    <property type="term" value="F:metal ion binding"/>
    <property type="evidence" value="ECO:0007669"/>
    <property type="project" value="UniProtKB-KW"/>
</dbReference>
<keyword evidence="2" id="KW-0378">Hydrolase</keyword>
<gene>
    <name evidence="6" type="ORF">GL58_19255</name>
</gene>
<dbReference type="PANTHER" id="PTHR42988">
    <property type="entry name" value="PHOSPHOHYDROLASE"/>
    <property type="match status" value="1"/>
</dbReference>
<proteinExistence type="inferred from homology"/>
<dbReference type="InterPro" id="IPR026575">
    <property type="entry name" value="GpdQ/CpdA-like"/>
</dbReference>
<dbReference type="Pfam" id="PF00149">
    <property type="entry name" value="Metallophos"/>
    <property type="match status" value="1"/>
</dbReference>
<keyword evidence="3" id="KW-0408">Iron</keyword>
<keyword evidence="1" id="KW-0479">Metal-binding</keyword>
<dbReference type="RefSeq" id="WP_053284438.1">
    <property type="nucleotide sequence ID" value="NZ_JNVD01000032.1"/>
</dbReference>
<dbReference type="InterPro" id="IPR004843">
    <property type="entry name" value="Calcineurin-like_PHP"/>
</dbReference>
<dbReference type="AlphaFoldDB" id="A0A0L7MB96"/>
<dbReference type="CDD" id="cd07402">
    <property type="entry name" value="MPP_GpdQ"/>
    <property type="match status" value="1"/>
</dbReference>
<accession>A0A0L7MB96</accession>
<protein>
    <recommendedName>
        <fullName evidence="5">Calcineurin-like phosphoesterase domain-containing protein</fullName>
    </recommendedName>
</protein>
<organism evidence="6 7">
    <name type="scientific">Comamonas testosteroni</name>
    <name type="common">Pseudomonas testosteroni</name>
    <dbReference type="NCBI Taxonomy" id="285"/>
    <lineage>
        <taxon>Bacteria</taxon>
        <taxon>Pseudomonadati</taxon>
        <taxon>Pseudomonadota</taxon>
        <taxon>Betaproteobacteria</taxon>
        <taxon>Burkholderiales</taxon>
        <taxon>Comamonadaceae</taxon>
        <taxon>Comamonas</taxon>
    </lineage>
</organism>
<comment type="caution">
    <text evidence="6">The sequence shown here is derived from an EMBL/GenBank/DDBJ whole genome shotgun (WGS) entry which is preliminary data.</text>
</comment>
<sequence>MKLIHITDPHLVSQGEMLHGLNPYERLHLCVNDILAHHSDAAACVITGDLTHRGELVAYKALAKQLQRLPMPVYPLMGNHDRRDIFRSVFADGLDDGHGFVQGVMRHGGHSLVMLDTLSEGENGGRFDGPRPQWLTNILAGEAEAGQQVLLFLHHPPFPIGIPCLDRMSLFNPELLADVVDRHHHVQHMFFGHVHRPVCGNWRGISFSTMRGLNHQVPFDLSTVSPVPKSHEPPAYAVSWISKDTVVTHFHDFLGQGRMP</sequence>
<dbReference type="InterPro" id="IPR029052">
    <property type="entry name" value="Metallo-depent_PP-like"/>
</dbReference>
<evidence type="ECO:0000313" key="6">
    <source>
        <dbReference type="EMBL" id="KOC19159.1"/>
    </source>
</evidence>
<evidence type="ECO:0000256" key="2">
    <source>
        <dbReference type="ARBA" id="ARBA00022801"/>
    </source>
</evidence>